<protein>
    <submittedName>
        <fullName evidence="9">Acyl-CoA dehydrogenase</fullName>
    </submittedName>
</protein>
<comment type="similarity">
    <text evidence="2">Belongs to the acyl-CoA dehydrogenase family.</text>
</comment>
<dbReference type="Pfam" id="PF02770">
    <property type="entry name" value="Acyl-CoA_dh_M"/>
    <property type="match status" value="1"/>
</dbReference>
<dbReference type="InterPro" id="IPR036250">
    <property type="entry name" value="AcylCo_DH-like_C"/>
</dbReference>
<comment type="cofactor">
    <cofactor evidence="1">
        <name>FAD</name>
        <dbReference type="ChEBI" id="CHEBI:57692"/>
    </cofactor>
</comment>
<evidence type="ECO:0000256" key="3">
    <source>
        <dbReference type="ARBA" id="ARBA00022630"/>
    </source>
</evidence>
<dbReference type="PANTHER" id="PTHR43292">
    <property type="entry name" value="ACYL-COA DEHYDROGENASE"/>
    <property type="match status" value="1"/>
</dbReference>
<dbReference type="GO" id="GO:0003995">
    <property type="term" value="F:acyl-CoA dehydrogenase activity"/>
    <property type="evidence" value="ECO:0007669"/>
    <property type="project" value="InterPro"/>
</dbReference>
<evidence type="ECO:0000256" key="1">
    <source>
        <dbReference type="ARBA" id="ARBA00001974"/>
    </source>
</evidence>
<dbReference type="FunFam" id="2.40.110.10:FF:000011">
    <property type="entry name" value="Acyl-CoA dehydrogenase FadE34"/>
    <property type="match status" value="1"/>
</dbReference>
<dbReference type="Proteomes" id="UP000320095">
    <property type="component" value="Unassembled WGS sequence"/>
</dbReference>
<evidence type="ECO:0000313" key="9">
    <source>
        <dbReference type="EMBL" id="TPG32399.1"/>
    </source>
</evidence>
<dbReference type="InterPro" id="IPR052161">
    <property type="entry name" value="Mycobact_Acyl-CoA_DH"/>
</dbReference>
<gene>
    <name evidence="9" type="ORF">EAH80_19130</name>
</gene>
<evidence type="ECO:0000259" key="6">
    <source>
        <dbReference type="Pfam" id="PF00441"/>
    </source>
</evidence>
<dbReference type="SUPFAM" id="SSF56645">
    <property type="entry name" value="Acyl-CoA dehydrogenase NM domain-like"/>
    <property type="match status" value="2"/>
</dbReference>
<dbReference type="InterPro" id="IPR009100">
    <property type="entry name" value="AcylCoA_DH/oxidase_NM_dom_sf"/>
</dbReference>
<name>A0A502E615_9MYCO</name>
<feature type="domain" description="Acyl-CoA dehydrogenase/oxidase C-terminal" evidence="6">
    <location>
        <begin position="552"/>
        <end position="663"/>
    </location>
</feature>
<dbReference type="Gene3D" id="1.10.540.10">
    <property type="entry name" value="Acyl-CoA dehydrogenase/oxidase, N-terminal domain"/>
    <property type="match status" value="1"/>
</dbReference>
<accession>A0A502E615</accession>
<feature type="domain" description="Acyl-CoA dehydrogenase/oxidase C-terminal" evidence="6">
    <location>
        <begin position="266"/>
        <end position="365"/>
    </location>
</feature>
<reference evidence="9 10" key="1">
    <citation type="journal article" date="2019" name="Environ. Microbiol.">
        <title>Species interactions and distinct microbial communities in high Arctic permafrost affected cryosols are associated with the CH4 and CO2 gas fluxes.</title>
        <authorList>
            <person name="Altshuler I."/>
            <person name="Hamel J."/>
            <person name="Turney S."/>
            <person name="Magnuson E."/>
            <person name="Levesque R."/>
            <person name="Greer C."/>
            <person name="Whyte L.G."/>
        </authorList>
    </citation>
    <scope>NUCLEOTIDE SEQUENCE [LARGE SCALE GENOMIC DNA]</scope>
    <source>
        <strain evidence="9 10">S5.20</strain>
    </source>
</reference>
<dbReference type="PROSITE" id="PS00072">
    <property type="entry name" value="ACYL_COA_DH_1"/>
    <property type="match status" value="1"/>
</dbReference>
<evidence type="ECO:0000259" key="8">
    <source>
        <dbReference type="Pfam" id="PF02771"/>
    </source>
</evidence>
<dbReference type="Gene3D" id="1.20.140.10">
    <property type="entry name" value="Butyryl-CoA Dehydrogenase, subunit A, domain 3"/>
    <property type="match status" value="2"/>
</dbReference>
<keyword evidence="3" id="KW-0285">Flavoprotein</keyword>
<dbReference type="Pfam" id="PF02771">
    <property type="entry name" value="Acyl-CoA_dh_N"/>
    <property type="match status" value="1"/>
</dbReference>
<dbReference type="InterPro" id="IPR046373">
    <property type="entry name" value="Acyl-CoA_Oxase/DH_mid-dom_sf"/>
</dbReference>
<dbReference type="Pfam" id="PF00441">
    <property type="entry name" value="Acyl-CoA_dh_1"/>
    <property type="match status" value="2"/>
</dbReference>
<dbReference type="AlphaFoldDB" id="A0A502E615"/>
<dbReference type="GO" id="GO:0050660">
    <property type="term" value="F:flavin adenine dinucleotide binding"/>
    <property type="evidence" value="ECO:0007669"/>
    <property type="project" value="InterPro"/>
</dbReference>
<keyword evidence="4" id="KW-0274">FAD</keyword>
<keyword evidence="10" id="KW-1185">Reference proteome</keyword>
<dbReference type="Gene3D" id="2.40.110.10">
    <property type="entry name" value="Butyryl-CoA Dehydrogenase, subunit A, domain 2"/>
    <property type="match status" value="1"/>
</dbReference>
<dbReference type="GO" id="GO:0005886">
    <property type="term" value="C:plasma membrane"/>
    <property type="evidence" value="ECO:0007669"/>
    <property type="project" value="TreeGrafter"/>
</dbReference>
<organism evidence="9 10">
    <name type="scientific">Mycolicibacterium hodleri</name>
    <dbReference type="NCBI Taxonomy" id="49897"/>
    <lineage>
        <taxon>Bacteria</taxon>
        <taxon>Bacillati</taxon>
        <taxon>Actinomycetota</taxon>
        <taxon>Actinomycetes</taxon>
        <taxon>Mycobacteriales</taxon>
        <taxon>Mycobacteriaceae</taxon>
        <taxon>Mycolicibacterium</taxon>
    </lineage>
</organism>
<dbReference type="InterPro" id="IPR009075">
    <property type="entry name" value="AcylCo_DH/oxidase_C"/>
</dbReference>
<dbReference type="RefSeq" id="WP_140694248.1">
    <property type="nucleotide sequence ID" value="NZ_RCZG01000008.1"/>
</dbReference>
<dbReference type="PANTHER" id="PTHR43292:SF4">
    <property type="entry name" value="ACYL-COA DEHYDROGENASE FADE34"/>
    <property type="match status" value="1"/>
</dbReference>
<dbReference type="InterPro" id="IPR006089">
    <property type="entry name" value="Acyl-CoA_DH_CS"/>
</dbReference>
<dbReference type="OrthoDB" id="9770681at2"/>
<dbReference type="EMBL" id="RCZG01000008">
    <property type="protein sequence ID" value="TPG32399.1"/>
    <property type="molecule type" value="Genomic_DNA"/>
</dbReference>
<feature type="domain" description="Acyl-CoA oxidase/dehydrogenase middle" evidence="7">
    <location>
        <begin position="124"/>
        <end position="218"/>
    </location>
</feature>
<dbReference type="InterPro" id="IPR006091">
    <property type="entry name" value="Acyl-CoA_Oxase/DH_mid-dom"/>
</dbReference>
<evidence type="ECO:0000313" key="10">
    <source>
        <dbReference type="Proteomes" id="UP000320095"/>
    </source>
</evidence>
<feature type="domain" description="Acyl-CoA dehydrogenase/oxidase N-terminal" evidence="8">
    <location>
        <begin position="9"/>
        <end position="119"/>
    </location>
</feature>
<evidence type="ECO:0000256" key="5">
    <source>
        <dbReference type="ARBA" id="ARBA00023002"/>
    </source>
</evidence>
<comment type="caution">
    <text evidence="9">The sequence shown here is derived from an EMBL/GenBank/DDBJ whole genome shotgun (WGS) entry which is preliminary data.</text>
</comment>
<dbReference type="InterPro" id="IPR013786">
    <property type="entry name" value="AcylCoA_DH/ox_N"/>
</dbReference>
<keyword evidence="5" id="KW-0560">Oxidoreductase</keyword>
<evidence type="ECO:0000256" key="2">
    <source>
        <dbReference type="ARBA" id="ARBA00009347"/>
    </source>
</evidence>
<evidence type="ECO:0000256" key="4">
    <source>
        <dbReference type="ARBA" id="ARBA00022827"/>
    </source>
</evidence>
<evidence type="ECO:0000259" key="7">
    <source>
        <dbReference type="Pfam" id="PF02770"/>
    </source>
</evidence>
<dbReference type="SUPFAM" id="SSF47203">
    <property type="entry name" value="Acyl-CoA dehydrogenase C-terminal domain-like"/>
    <property type="match status" value="2"/>
</dbReference>
<proteinExistence type="inferred from homology"/>
<sequence length="711" mass="76562">MSDTNRLTQAELRNTVRDLIDRWRSEARYQPRSDSWLRSLDVEFSKELASRGLIGMTWPRDYGGGEYTNTDRMAVTEELLRAGAPVAAHWIADRQIGPAILRYGTQELREEILPGIVSADYLFCLGMSEPEAGSDLAAVRTTATPVDGGWMLKGRKIWTTGAHRASHAYVLARTSSGERKHQGLSELIVDMDAEGVLVSPILDMAGEHHFNELVFEDVFVPRGRLLGEEGNGWRQVVEQLSFERGGPERVLSTYPLLVEILGNSDVIRHRRGEDELGEFVARLASLRSMAFDVAAQLDRGEAPVQEAATLKYLGNVFERDVVEYGRRILGPGGQGSAYGQALLASPGFSLRGGAADVLLSIIVRQEASKDARVASPMAADKELTDLAQSLSELNFDQRWQQIRELGLVGIGVDEQDGGSGGTVDDLASLVAEFGTRGVSSPLIEASVGYSVLAECGRLDLLPDESDYATVAFGSSDELTAPCAGSASLVLLVDDQGEVAVVGSGSGEAKIEHDTNVAGESYDRVTVTDRGDLVRLGRVDVADVRARQALLWSAALCGALDGTYDLTRGYVSTREQFGAPLLKIPAVAAHLATMKTQALLARTAFDRAAAAYRRAGASPAERLGAAAVARITASAAADETTRIAHQLHGAIGTTAEYDLHRFTLRLWAWRDTDLPAREWAALLGDRALTGGEQSVWASLTAGETQAADVDVV</sequence>
<dbReference type="InterPro" id="IPR037069">
    <property type="entry name" value="AcylCoA_DH/ox_N_sf"/>
</dbReference>